<feature type="transmembrane region" description="Helical" evidence="13">
    <location>
        <begin position="511"/>
        <end position="534"/>
    </location>
</feature>
<keyword evidence="13" id="KW-0472">Membrane</keyword>
<dbReference type="FunFam" id="3.40.309.10:FF:000005">
    <property type="entry name" value="1-pyrroline-5-carboxylate dehydrogenase 1"/>
    <property type="match status" value="1"/>
</dbReference>
<dbReference type="GO" id="GO:0005759">
    <property type="term" value="C:mitochondrial matrix"/>
    <property type="evidence" value="ECO:0007669"/>
    <property type="project" value="TreeGrafter"/>
</dbReference>
<sequence>MAVQNQVRLCRCADVPRHHCICKLAHIISSAHRIQRKLDLSTIKTIGVYQRVPLNSTATSFGTFKHGIAIENGFITVVREQSAFGHYQIMSQGSQIVLDGCAYAWNGMDAAPLESSDYAKLLDFYERSCVTGYCTVIATGANGSTLSERMSYRYIDLSPFHPRDAVSHDHVNTHLPQALSVMNLCDENARKDAVQLIEQLDNAYVRFTFFSTENELRTRMFAVQLGLEAGWNCHVSLACEGICISNRAICLSSVPLLGSDQWQIQQQFKRCTGHDKLSYLDLALNKRLSNHYSYFTGTSNLISRSQSLIELSTSPVSNRRSSTNKAIVHDAAHQSNVGEDIINKSIISSLKEEVSLSSSSNNLSPQLPPLLPNVAGLPSGIENIRSHLKTVDNVPLLVNLFTDCDYKTDAEMIKVMKEYGETVLVVGSALNADNTNTFNQADCSICIEPQYPSVCCDKPSAPSELVSETATNASTLMHIATNILFVANQVKVDMLSMITESRRRVRLTRSAILFFLHSSIAVAITQLFSLLIFMPPLFSAFQVVSNYIISPSDRDDPLSGEDINDAAVFTSGAGLTSEQFMKKPQNEPILTYKRGSDERLALDKALEQLSTKITDVPLRIGREKITNNFEKKQVMPSDHQTTIARFTYASKEQIQHAIETSLIARESWRMKSLKDRADILLHAADLVSGKYRMLLNAATMLGQGKSIVQAEIDSACELADFLRFNSMFALELERYKPISSNTVTNTMLMRGLEGFVAAIAPFNFTAIGGNLPTAPALMVLDSLIIERLKLQGNVSLWKPSDTAVLSNYLVYELLEEAGMPPGVISFLPSDGPVFGDTVTASPHFSALNFTGSVPTFKYLWRKVAENLDKYVTFPKLVGECGGKNFHFVHPSADVDSVAIGTIRSAFEYQGQKCSACSRIFIPDSLWESLKDKLIEIQKQIKVRDGSIFMSAVIDAKAFKRITSYIDHAKKGNDGAQIIFGGDYDSSKGYFIQPTMIKVNDWNSKLLTEEIFGPVLTAYVYPDSDAMNVVKKVKDATPYGLTGAVFAEDREFLYKARDVLRDAVGNMYLNDKSTGSVVGQQPFGGARMSGTNDKAGGPHYALRWSSPLVIKETREPLSEWRYPSMD</sequence>
<dbReference type="EMBL" id="UYRR01030980">
    <property type="protein sequence ID" value="VDK42186.1"/>
    <property type="molecule type" value="Genomic_DNA"/>
</dbReference>
<dbReference type="EC" id="1.2.1.88" evidence="3"/>
<dbReference type="Gene3D" id="3.40.605.10">
    <property type="entry name" value="Aldehyde Dehydrogenase, Chain A, domain 1"/>
    <property type="match status" value="1"/>
</dbReference>
<dbReference type="PANTHER" id="PTHR42862">
    <property type="entry name" value="DELTA-1-PYRROLINE-5-CARBOXYLATE DEHYDROGENASE 1, ISOFORM A-RELATED"/>
    <property type="match status" value="1"/>
</dbReference>
<dbReference type="GO" id="GO:0010133">
    <property type="term" value="P:L-proline catabolic process to L-glutamate"/>
    <property type="evidence" value="ECO:0007669"/>
    <property type="project" value="UniProtKB-UniPathway"/>
</dbReference>
<evidence type="ECO:0000256" key="6">
    <source>
        <dbReference type="ARBA" id="ARBA00023027"/>
    </source>
</evidence>
<name>A0A0M3JRD3_ANISI</name>
<evidence type="ECO:0000256" key="11">
    <source>
        <dbReference type="PROSITE-ProRule" id="PRU10007"/>
    </source>
</evidence>
<dbReference type="PROSITE" id="PS00687">
    <property type="entry name" value="ALDEHYDE_DEHYDR_GLU"/>
    <property type="match status" value="1"/>
</dbReference>
<dbReference type="Proteomes" id="UP000267096">
    <property type="component" value="Unassembled WGS sequence"/>
</dbReference>
<dbReference type="Pfam" id="PF00171">
    <property type="entry name" value="Aldedh"/>
    <property type="match status" value="1"/>
</dbReference>
<dbReference type="OrthoDB" id="5322683at2759"/>
<dbReference type="WBParaSite" id="ASIM_0001028201-mRNA-1">
    <property type="protein sequence ID" value="ASIM_0001028201-mRNA-1"/>
    <property type="gene ID" value="ASIM_0001028201"/>
</dbReference>
<dbReference type="UniPathway" id="UPA00261">
    <property type="reaction ID" value="UER00374"/>
</dbReference>
<dbReference type="InterPro" id="IPR016162">
    <property type="entry name" value="Ald_DH_N"/>
</dbReference>
<reference evidence="17" key="1">
    <citation type="submission" date="2017-02" db="UniProtKB">
        <authorList>
            <consortium name="WormBaseParasite"/>
        </authorList>
    </citation>
    <scope>IDENTIFICATION</scope>
</reference>
<evidence type="ECO:0000256" key="3">
    <source>
        <dbReference type="ARBA" id="ARBA00012884"/>
    </source>
</evidence>
<keyword evidence="5 12" id="KW-0560">Oxidoreductase</keyword>
<comment type="similarity">
    <text evidence="2 12">Belongs to the aldehyde dehydrogenase family.</text>
</comment>
<keyword evidence="13" id="KW-0812">Transmembrane</keyword>
<dbReference type="GO" id="GO:0003842">
    <property type="term" value="F:L-glutamate gamma-semialdehyde dehydrogenase activity"/>
    <property type="evidence" value="ECO:0007669"/>
    <property type="project" value="UniProtKB-EC"/>
</dbReference>
<dbReference type="NCBIfam" id="TIGR01236">
    <property type="entry name" value="D1pyr5carbox1"/>
    <property type="match status" value="1"/>
</dbReference>
<dbReference type="SUPFAM" id="SSF53720">
    <property type="entry name" value="ALDH-like"/>
    <property type="match status" value="1"/>
</dbReference>
<evidence type="ECO:0000256" key="2">
    <source>
        <dbReference type="ARBA" id="ARBA00009986"/>
    </source>
</evidence>
<evidence type="ECO:0000313" key="17">
    <source>
        <dbReference type="WBParaSite" id="ASIM_0001028201-mRNA-1"/>
    </source>
</evidence>
<dbReference type="InterPro" id="IPR015590">
    <property type="entry name" value="Aldehyde_DH_dom"/>
</dbReference>
<accession>A0A0M3JRD3</accession>
<feature type="domain" description="Aldehyde dehydrogenase" evidence="14">
    <location>
        <begin position="633"/>
        <end position="1100"/>
    </location>
</feature>
<dbReference type="InterPro" id="IPR029510">
    <property type="entry name" value="Ald_DH_CS_GLU"/>
</dbReference>
<keyword evidence="13" id="KW-1133">Transmembrane helix</keyword>
<feature type="active site" evidence="11">
    <location>
        <position position="879"/>
    </location>
</feature>
<evidence type="ECO:0000313" key="15">
    <source>
        <dbReference type="EMBL" id="VDK42186.1"/>
    </source>
</evidence>
<comment type="pathway">
    <text evidence="1">Amino-acid degradation; L-proline degradation into L-glutamate; L-glutamate from L-proline: step 2/2.</text>
</comment>
<evidence type="ECO:0000256" key="8">
    <source>
        <dbReference type="ARBA" id="ARBA00029864"/>
    </source>
</evidence>
<dbReference type="AlphaFoldDB" id="A0A0M3JRD3"/>
<proteinExistence type="inferred from homology"/>
<dbReference type="InterPro" id="IPR016160">
    <property type="entry name" value="Ald_DH_CS_CYS"/>
</dbReference>
<evidence type="ECO:0000256" key="4">
    <source>
        <dbReference type="ARBA" id="ARBA00014421"/>
    </source>
</evidence>
<evidence type="ECO:0000256" key="12">
    <source>
        <dbReference type="RuleBase" id="RU003345"/>
    </source>
</evidence>
<evidence type="ECO:0000256" key="10">
    <source>
        <dbReference type="ARBA" id="ARBA00048142"/>
    </source>
</evidence>
<keyword evidence="6" id="KW-0520">NAD</keyword>
<keyword evidence="16" id="KW-1185">Reference proteome</keyword>
<reference evidence="15 16" key="2">
    <citation type="submission" date="2018-11" db="EMBL/GenBank/DDBJ databases">
        <authorList>
            <consortium name="Pathogen Informatics"/>
        </authorList>
    </citation>
    <scope>NUCLEOTIDE SEQUENCE [LARGE SCALE GENOMIC DNA]</scope>
</reference>
<dbReference type="PANTHER" id="PTHR42862:SF1">
    <property type="entry name" value="DELTA-1-PYRROLINE-5-CARBOXYLATE DEHYDROGENASE 2, ISOFORM A-RELATED"/>
    <property type="match status" value="1"/>
</dbReference>
<dbReference type="CDD" id="cd07123">
    <property type="entry name" value="ALDH_F4-17_P5CDH"/>
    <property type="match status" value="1"/>
</dbReference>
<gene>
    <name evidence="15" type="ORF">ASIM_LOCUS10013</name>
</gene>
<evidence type="ECO:0000256" key="5">
    <source>
        <dbReference type="ARBA" id="ARBA00023002"/>
    </source>
</evidence>
<protein>
    <recommendedName>
        <fullName evidence="4">Delta-1-pyrroline-5-carboxylate dehydrogenase, mitochondrial</fullName>
        <ecNumber evidence="3">1.2.1.88</ecNumber>
    </recommendedName>
    <alternativeName>
        <fullName evidence="8">Aldehyde dehydrogenase family 4 member A1</fullName>
    </alternativeName>
    <alternativeName>
        <fullName evidence="9">L-glutamate gamma-semialdehyde dehydrogenase</fullName>
    </alternativeName>
</protein>
<dbReference type="InterPro" id="IPR050485">
    <property type="entry name" value="Proline_metab_enzyme"/>
</dbReference>
<dbReference type="InterPro" id="IPR016161">
    <property type="entry name" value="Ald_DH/histidinol_DH"/>
</dbReference>
<evidence type="ECO:0000259" key="14">
    <source>
        <dbReference type="Pfam" id="PF00171"/>
    </source>
</evidence>
<evidence type="ECO:0000256" key="13">
    <source>
        <dbReference type="SAM" id="Phobius"/>
    </source>
</evidence>
<dbReference type="InterPro" id="IPR016163">
    <property type="entry name" value="Ald_DH_C"/>
</dbReference>
<keyword evidence="7" id="KW-0642">Proline metabolism</keyword>
<dbReference type="Gene3D" id="3.40.309.10">
    <property type="entry name" value="Aldehyde Dehydrogenase, Chain A, domain 2"/>
    <property type="match status" value="1"/>
</dbReference>
<comment type="catalytic activity">
    <reaction evidence="10">
        <text>L-glutamate 5-semialdehyde + NAD(+) + H2O = L-glutamate + NADH + 2 H(+)</text>
        <dbReference type="Rhea" id="RHEA:30235"/>
        <dbReference type="ChEBI" id="CHEBI:15377"/>
        <dbReference type="ChEBI" id="CHEBI:15378"/>
        <dbReference type="ChEBI" id="CHEBI:29985"/>
        <dbReference type="ChEBI" id="CHEBI:57540"/>
        <dbReference type="ChEBI" id="CHEBI:57945"/>
        <dbReference type="ChEBI" id="CHEBI:58066"/>
        <dbReference type="EC" id="1.2.1.88"/>
    </reaction>
</comment>
<dbReference type="FunFam" id="3.40.605.10:FF:000006">
    <property type="entry name" value="1-pyrroline-5-carboxylate dehydrogenase"/>
    <property type="match status" value="1"/>
</dbReference>
<evidence type="ECO:0000313" key="16">
    <source>
        <dbReference type="Proteomes" id="UP000267096"/>
    </source>
</evidence>
<evidence type="ECO:0000256" key="1">
    <source>
        <dbReference type="ARBA" id="ARBA00004786"/>
    </source>
</evidence>
<organism evidence="17">
    <name type="scientific">Anisakis simplex</name>
    <name type="common">Herring worm</name>
    <dbReference type="NCBI Taxonomy" id="6269"/>
    <lineage>
        <taxon>Eukaryota</taxon>
        <taxon>Metazoa</taxon>
        <taxon>Ecdysozoa</taxon>
        <taxon>Nematoda</taxon>
        <taxon>Chromadorea</taxon>
        <taxon>Rhabditida</taxon>
        <taxon>Spirurina</taxon>
        <taxon>Ascaridomorpha</taxon>
        <taxon>Ascaridoidea</taxon>
        <taxon>Anisakidae</taxon>
        <taxon>Anisakis</taxon>
        <taxon>Anisakis simplex complex</taxon>
    </lineage>
</organism>
<evidence type="ECO:0000256" key="9">
    <source>
        <dbReference type="ARBA" id="ARBA00032259"/>
    </source>
</evidence>
<dbReference type="InterPro" id="IPR005931">
    <property type="entry name" value="P5CDH/ALDH4A1"/>
</dbReference>
<dbReference type="PROSITE" id="PS00070">
    <property type="entry name" value="ALDEHYDE_DEHYDR_CYS"/>
    <property type="match status" value="1"/>
</dbReference>
<evidence type="ECO:0000256" key="7">
    <source>
        <dbReference type="ARBA" id="ARBA00023062"/>
    </source>
</evidence>